<feature type="region of interest" description="Disordered" evidence="1">
    <location>
        <begin position="50"/>
        <end position="74"/>
    </location>
</feature>
<keyword evidence="3" id="KW-1185">Reference proteome</keyword>
<dbReference type="Proteomes" id="UP000799118">
    <property type="component" value="Unassembled WGS sequence"/>
</dbReference>
<organism evidence="2 3">
    <name type="scientific">Gymnopus androsaceus JB14</name>
    <dbReference type="NCBI Taxonomy" id="1447944"/>
    <lineage>
        <taxon>Eukaryota</taxon>
        <taxon>Fungi</taxon>
        <taxon>Dikarya</taxon>
        <taxon>Basidiomycota</taxon>
        <taxon>Agaricomycotina</taxon>
        <taxon>Agaricomycetes</taxon>
        <taxon>Agaricomycetidae</taxon>
        <taxon>Agaricales</taxon>
        <taxon>Marasmiineae</taxon>
        <taxon>Omphalotaceae</taxon>
        <taxon>Gymnopus</taxon>
    </lineage>
</organism>
<feature type="region of interest" description="Disordered" evidence="1">
    <location>
        <begin position="1"/>
        <end position="36"/>
    </location>
</feature>
<sequence>MDPSQFNHNQPLGSPLLNAISHRPGDAYSTPTSVPQNQFVPQNYVFPSSVSGGTLGQGQGNAAAPNPGPVLKQPRPVLFFDPSNLAPIEEDDDTHHDQHIRGHGLQRNAAYPHGVAPVHPSGVMNTHPFGVAHPASYGPPGTGLPPQQMFAPPYHYPLFHPYAPYPYPYPPPPRDTKADNLRVKVKYSSILMAFTTAIGEKDALKGRANYHRWNEAMADAGVIGHICSEPAPGMARTEQELEARRVWDRNDAWALSVIAARLHDDVWGLLGPEDVLNTCVVNSDIFKFITDWSSGLTTLGGFGYTIPWVTILNRFIQHFPSGLRYVLATNECQKLLNNPLAIPSHVMFDNFAQKLINAQNQTNLHNNNNNRSGSNQNQQQQQQQGTSTRRGNGNMNTNTNHNRNTNTTTSTSTNHRPTAMIALSSNASTLQAVPVLSPVLPSCTVVNDTTSQLYPASFHKSFVALSADIHPIPLNLKLEDPVAFALVLHDAPTLLDSACTHHIIRDSRFFSTFDPGGAMEVTTANAGKLLTCASGTCYFHAAIAGTGKFLMLEMFDCTVIWVAVTVPYGKAARPYTVLQAVP</sequence>
<reference evidence="2" key="1">
    <citation type="journal article" date="2019" name="Environ. Microbiol.">
        <title>Fungal ecological strategies reflected in gene transcription - a case study of two litter decomposers.</title>
        <authorList>
            <person name="Barbi F."/>
            <person name="Kohler A."/>
            <person name="Barry K."/>
            <person name="Baskaran P."/>
            <person name="Daum C."/>
            <person name="Fauchery L."/>
            <person name="Ihrmark K."/>
            <person name="Kuo A."/>
            <person name="LaButti K."/>
            <person name="Lipzen A."/>
            <person name="Morin E."/>
            <person name="Grigoriev I.V."/>
            <person name="Henrissat B."/>
            <person name="Lindahl B."/>
            <person name="Martin F."/>
        </authorList>
    </citation>
    <scope>NUCLEOTIDE SEQUENCE</scope>
    <source>
        <strain evidence="2">JB14</strain>
    </source>
</reference>
<gene>
    <name evidence="2" type="ORF">BT96DRAFT_947305</name>
</gene>
<dbReference type="OrthoDB" id="2979349at2759"/>
<evidence type="ECO:0000313" key="3">
    <source>
        <dbReference type="Proteomes" id="UP000799118"/>
    </source>
</evidence>
<dbReference type="EMBL" id="ML769723">
    <property type="protein sequence ID" value="KAE9388866.1"/>
    <property type="molecule type" value="Genomic_DNA"/>
</dbReference>
<evidence type="ECO:0000313" key="2">
    <source>
        <dbReference type="EMBL" id="KAE9388866.1"/>
    </source>
</evidence>
<dbReference type="AlphaFoldDB" id="A0A6A4GTV2"/>
<feature type="compositionally biased region" description="Low complexity" evidence="1">
    <location>
        <begin position="362"/>
        <end position="414"/>
    </location>
</feature>
<feature type="compositionally biased region" description="Polar residues" evidence="1">
    <location>
        <begin position="1"/>
        <end position="12"/>
    </location>
</feature>
<protein>
    <submittedName>
        <fullName evidence="2">Uncharacterized protein</fullName>
    </submittedName>
</protein>
<feature type="region of interest" description="Disordered" evidence="1">
    <location>
        <begin position="362"/>
        <end position="415"/>
    </location>
</feature>
<accession>A0A6A4GTV2</accession>
<proteinExistence type="predicted"/>
<evidence type="ECO:0000256" key="1">
    <source>
        <dbReference type="SAM" id="MobiDB-lite"/>
    </source>
</evidence>
<name>A0A6A4GTV2_9AGAR</name>